<dbReference type="EMBL" id="JAAMOB010000002">
    <property type="protein sequence ID" value="KAF4117682.1"/>
    <property type="molecule type" value="Genomic_DNA"/>
</dbReference>
<evidence type="ECO:0000256" key="5">
    <source>
        <dbReference type="SAM" id="Phobius"/>
    </source>
</evidence>
<feature type="transmembrane region" description="Helical" evidence="5">
    <location>
        <begin position="218"/>
        <end position="236"/>
    </location>
</feature>
<evidence type="ECO:0000259" key="6">
    <source>
        <dbReference type="PROSITE" id="PS50262"/>
    </source>
</evidence>
<dbReference type="Gene3D" id="1.20.1070.10">
    <property type="entry name" value="Rhodopsin 7-helix transmembrane proteins"/>
    <property type="match status" value="1"/>
</dbReference>
<dbReference type="AlphaFoldDB" id="A0A7J6DEG2"/>
<feature type="domain" description="G-protein coupled receptors family 1 profile" evidence="6">
    <location>
        <begin position="88"/>
        <end position="343"/>
    </location>
</feature>
<evidence type="ECO:0000256" key="3">
    <source>
        <dbReference type="ARBA" id="ARBA00022989"/>
    </source>
</evidence>
<dbReference type="GO" id="GO:0004984">
    <property type="term" value="F:olfactory receptor activity"/>
    <property type="evidence" value="ECO:0007669"/>
    <property type="project" value="TreeGrafter"/>
</dbReference>
<dbReference type="CDD" id="cd00637">
    <property type="entry name" value="7tm_classA_rhodopsin-like"/>
    <property type="match status" value="1"/>
</dbReference>
<keyword evidence="2 5" id="KW-0812">Transmembrane</keyword>
<dbReference type="PANTHER" id="PTHR26451:SF928">
    <property type="entry name" value="G-PROTEIN COUPLED RECEPTOR 148-RELATED"/>
    <property type="match status" value="1"/>
</dbReference>
<sequence length="377" mass="42640">METLMEGKSERFYLVAEDLFLSLLCSFGNWYNKSGRAELHIRSSNFSNSSESPAEMFAHEWHGFIPPCHMRVLQLCPVLAFLAILLITPVLLVRILSRVDLRQQTRYLLLANVLFSDLLFVCMNILSGCINLAGVLMTEWPCAVLLFLSAVLYSSGVLSITAMVLDTCFAVLAPFRYLALWPVSRTYGAIAAIWVISVFFPAATVGMFLWYHSTTPCALHLCSFPLLMVLTVSHFHPLHVSMLLAVTGIIFILLLVLSGYLILYFCTRSSGVWKGKTSSRARGTFLIHYLHLFLAFCPLLVLMIELMLCQNSETMDPKASLWMSLVVCNVLLILPKALAPYLYGLRYRELCNLLFQFFHLNRPTTITPKVGLQWIRC</sequence>
<dbReference type="PANTHER" id="PTHR26451">
    <property type="entry name" value="G_PROTEIN_RECEP_F1_2 DOMAIN-CONTAINING PROTEIN"/>
    <property type="match status" value="1"/>
</dbReference>
<protein>
    <recommendedName>
        <fullName evidence="6">G-protein coupled receptors family 1 profile domain-containing protein</fullName>
    </recommendedName>
</protein>
<dbReference type="InterPro" id="IPR052921">
    <property type="entry name" value="GPCR1_Superfamily_Member"/>
</dbReference>
<keyword evidence="3 5" id="KW-1133">Transmembrane helix</keyword>
<proteinExistence type="predicted"/>
<keyword evidence="4 5" id="KW-0472">Membrane</keyword>
<dbReference type="Proteomes" id="UP000579812">
    <property type="component" value="Unassembled WGS sequence"/>
</dbReference>
<comment type="caution">
    <text evidence="7">The sequence shown here is derived from an EMBL/GenBank/DDBJ whole genome shotgun (WGS) entry which is preliminary data.</text>
</comment>
<dbReference type="InterPro" id="IPR017452">
    <property type="entry name" value="GPCR_Rhodpsn_7TM"/>
</dbReference>
<keyword evidence="8" id="KW-1185">Reference proteome</keyword>
<dbReference type="GO" id="GO:0004930">
    <property type="term" value="F:G protein-coupled receptor activity"/>
    <property type="evidence" value="ECO:0007669"/>
    <property type="project" value="InterPro"/>
</dbReference>
<dbReference type="InterPro" id="IPR000276">
    <property type="entry name" value="GPCR_Rhodpsn"/>
</dbReference>
<feature type="transmembrane region" description="Helical" evidence="5">
    <location>
        <begin position="187"/>
        <end position="211"/>
    </location>
</feature>
<dbReference type="GO" id="GO:0005549">
    <property type="term" value="F:odorant binding"/>
    <property type="evidence" value="ECO:0007669"/>
    <property type="project" value="TreeGrafter"/>
</dbReference>
<gene>
    <name evidence="7" type="ORF">G5714_002235</name>
</gene>
<reference evidence="7 8" key="1">
    <citation type="submission" date="2020-04" db="EMBL/GenBank/DDBJ databases">
        <title>Chromosome-level genome assembly of a cyprinid fish Onychostoma macrolepis by integration of Nanopore Sequencing, Bionano and Hi-C technology.</title>
        <authorList>
            <person name="Wang D."/>
        </authorList>
    </citation>
    <scope>NUCLEOTIDE SEQUENCE [LARGE SCALE GENOMIC DNA]</scope>
    <source>
        <strain evidence="7">SWU-2019</strain>
        <tissue evidence="7">Muscle</tissue>
    </source>
</reference>
<dbReference type="PROSITE" id="PS50262">
    <property type="entry name" value="G_PROTEIN_RECEP_F1_2"/>
    <property type="match status" value="1"/>
</dbReference>
<feature type="transmembrane region" description="Helical" evidence="5">
    <location>
        <begin position="320"/>
        <end position="339"/>
    </location>
</feature>
<organism evidence="7 8">
    <name type="scientific">Onychostoma macrolepis</name>
    <dbReference type="NCBI Taxonomy" id="369639"/>
    <lineage>
        <taxon>Eukaryota</taxon>
        <taxon>Metazoa</taxon>
        <taxon>Chordata</taxon>
        <taxon>Craniata</taxon>
        <taxon>Vertebrata</taxon>
        <taxon>Euteleostomi</taxon>
        <taxon>Actinopterygii</taxon>
        <taxon>Neopterygii</taxon>
        <taxon>Teleostei</taxon>
        <taxon>Ostariophysi</taxon>
        <taxon>Cypriniformes</taxon>
        <taxon>Cyprinidae</taxon>
        <taxon>Acrossocheilinae</taxon>
        <taxon>Onychostoma</taxon>
    </lineage>
</organism>
<accession>A0A7J6DEG2</accession>
<dbReference type="GO" id="GO:0016020">
    <property type="term" value="C:membrane"/>
    <property type="evidence" value="ECO:0007669"/>
    <property type="project" value="UniProtKB-SubCell"/>
</dbReference>
<dbReference type="Pfam" id="PF00001">
    <property type="entry name" value="7tm_1"/>
    <property type="match status" value="1"/>
</dbReference>
<feature type="transmembrane region" description="Helical" evidence="5">
    <location>
        <begin position="242"/>
        <end position="265"/>
    </location>
</feature>
<feature type="transmembrane region" description="Helical" evidence="5">
    <location>
        <begin position="72"/>
        <end position="95"/>
    </location>
</feature>
<feature type="transmembrane region" description="Helical" evidence="5">
    <location>
        <begin position="286"/>
        <end position="308"/>
    </location>
</feature>
<evidence type="ECO:0000256" key="2">
    <source>
        <dbReference type="ARBA" id="ARBA00022692"/>
    </source>
</evidence>
<evidence type="ECO:0000313" key="7">
    <source>
        <dbReference type="EMBL" id="KAF4117682.1"/>
    </source>
</evidence>
<feature type="transmembrane region" description="Helical" evidence="5">
    <location>
        <begin position="107"/>
        <end position="126"/>
    </location>
</feature>
<evidence type="ECO:0000256" key="1">
    <source>
        <dbReference type="ARBA" id="ARBA00004370"/>
    </source>
</evidence>
<evidence type="ECO:0000313" key="8">
    <source>
        <dbReference type="Proteomes" id="UP000579812"/>
    </source>
</evidence>
<dbReference type="SUPFAM" id="SSF81321">
    <property type="entry name" value="Family A G protein-coupled receptor-like"/>
    <property type="match status" value="1"/>
</dbReference>
<name>A0A7J6DEG2_9TELE</name>
<comment type="subcellular location">
    <subcellularLocation>
        <location evidence="1">Membrane</location>
    </subcellularLocation>
</comment>
<evidence type="ECO:0000256" key="4">
    <source>
        <dbReference type="ARBA" id="ARBA00023136"/>
    </source>
</evidence>